<accession>A0AAN7UL73</accession>
<evidence type="ECO:0008006" key="5">
    <source>
        <dbReference type="Google" id="ProtNLM"/>
    </source>
</evidence>
<dbReference type="PANTHER" id="PTHR31142">
    <property type="entry name" value="TOBAMOVIRUS MULTIPLICATION PROTEIN 1-LIKE ISOFORM X1"/>
    <property type="match status" value="1"/>
</dbReference>
<keyword evidence="2" id="KW-1133">Transmembrane helix</keyword>
<dbReference type="InterPro" id="IPR040226">
    <property type="entry name" value="THH1/TOM1/TOM3"/>
</dbReference>
<keyword evidence="2" id="KW-0472">Membrane</keyword>
<feature type="transmembrane region" description="Helical" evidence="2">
    <location>
        <begin position="139"/>
        <end position="156"/>
    </location>
</feature>
<feature type="transmembrane region" description="Helical" evidence="2">
    <location>
        <begin position="217"/>
        <end position="239"/>
    </location>
</feature>
<organism evidence="3 4">
    <name type="scientific">Dictyostelium firmibasis</name>
    <dbReference type="NCBI Taxonomy" id="79012"/>
    <lineage>
        <taxon>Eukaryota</taxon>
        <taxon>Amoebozoa</taxon>
        <taxon>Evosea</taxon>
        <taxon>Eumycetozoa</taxon>
        <taxon>Dictyostelia</taxon>
        <taxon>Dictyosteliales</taxon>
        <taxon>Dictyosteliaceae</taxon>
        <taxon>Dictyostelium</taxon>
    </lineage>
</organism>
<evidence type="ECO:0000313" key="3">
    <source>
        <dbReference type="EMBL" id="KAK5583938.1"/>
    </source>
</evidence>
<feature type="transmembrane region" description="Helical" evidence="2">
    <location>
        <begin position="176"/>
        <end position="196"/>
    </location>
</feature>
<feature type="transmembrane region" description="Helical" evidence="2">
    <location>
        <begin position="25"/>
        <end position="47"/>
    </location>
</feature>
<keyword evidence="2" id="KW-0812">Transmembrane</keyword>
<keyword evidence="4" id="KW-1185">Reference proteome</keyword>
<name>A0AAN7UL73_9MYCE</name>
<gene>
    <name evidence="3" type="ORF">RB653_005544</name>
</gene>
<feature type="transmembrane region" description="Helical" evidence="2">
    <location>
        <begin position="251"/>
        <end position="269"/>
    </location>
</feature>
<dbReference type="PANTHER" id="PTHR31142:SF8">
    <property type="entry name" value="THH1_TOM1_TOM3 DOMAIN-CONTAINING PROTEIN"/>
    <property type="match status" value="1"/>
</dbReference>
<evidence type="ECO:0000313" key="4">
    <source>
        <dbReference type="Proteomes" id="UP001344447"/>
    </source>
</evidence>
<sequence>MYCNYFQAIQDNDISRKLFGDKTYFITHSILVGFYVIFLIFSIFRYLKEEDRLRKITIAIYWPLLLATVLRILSFSLFILYTEGVIAKSKYLGNIIFALYISPAMLFLSFYSSISLFLLKIYTGEIKHQCKVTIKMLNGIIYFVIFIMVCLEFSLSPNEKASVGIPNSPAQMIIQLYIAFIYLFMSSVSIINLKLLHDHNLDDEYDACSTEAFKRKYYIINFLGSFCFLIRSIITTITVFNQIDPFGVKDVLYYTLLEIIPISLLLYITKELHIFSGSMKSQQGNGEANQRLNSPLIEKKN</sequence>
<dbReference type="EMBL" id="JAVFKY010000001">
    <property type="protein sequence ID" value="KAK5583938.1"/>
    <property type="molecule type" value="Genomic_DNA"/>
</dbReference>
<protein>
    <recommendedName>
        <fullName evidence="5">THH1/TOM1/TOM3 domain-containing protein</fullName>
    </recommendedName>
</protein>
<feature type="region of interest" description="Disordered" evidence="1">
    <location>
        <begin position="279"/>
        <end position="301"/>
    </location>
</feature>
<proteinExistence type="predicted"/>
<dbReference type="AlphaFoldDB" id="A0AAN7UL73"/>
<dbReference type="Proteomes" id="UP001344447">
    <property type="component" value="Unassembled WGS sequence"/>
</dbReference>
<comment type="caution">
    <text evidence="3">The sequence shown here is derived from an EMBL/GenBank/DDBJ whole genome shotgun (WGS) entry which is preliminary data.</text>
</comment>
<feature type="transmembrane region" description="Helical" evidence="2">
    <location>
        <begin position="93"/>
        <end position="119"/>
    </location>
</feature>
<evidence type="ECO:0000256" key="2">
    <source>
        <dbReference type="SAM" id="Phobius"/>
    </source>
</evidence>
<evidence type="ECO:0000256" key="1">
    <source>
        <dbReference type="SAM" id="MobiDB-lite"/>
    </source>
</evidence>
<feature type="compositionally biased region" description="Polar residues" evidence="1">
    <location>
        <begin position="279"/>
        <end position="293"/>
    </location>
</feature>
<reference evidence="3 4" key="1">
    <citation type="submission" date="2023-11" db="EMBL/GenBank/DDBJ databases">
        <title>Dfirmibasis_genome.</title>
        <authorList>
            <person name="Edelbroek B."/>
            <person name="Kjellin J."/>
            <person name="Jerlstrom-Hultqvist J."/>
            <person name="Soderbom F."/>
        </authorList>
    </citation>
    <scope>NUCLEOTIDE SEQUENCE [LARGE SCALE GENOMIC DNA]</scope>
    <source>
        <strain evidence="3 4">TNS-C-14</strain>
    </source>
</reference>
<feature type="transmembrane region" description="Helical" evidence="2">
    <location>
        <begin position="59"/>
        <end position="81"/>
    </location>
</feature>